<comment type="caution">
    <text evidence="1">The sequence shown here is derived from an EMBL/GenBank/DDBJ whole genome shotgun (WGS) entry which is preliminary data.</text>
</comment>
<name>X1J326_9ZZZZ</name>
<gene>
    <name evidence="1" type="ORF">S03H2_58414</name>
</gene>
<dbReference type="AlphaFoldDB" id="X1J326"/>
<organism evidence="1">
    <name type="scientific">marine sediment metagenome</name>
    <dbReference type="NCBI Taxonomy" id="412755"/>
    <lineage>
        <taxon>unclassified sequences</taxon>
        <taxon>metagenomes</taxon>
        <taxon>ecological metagenomes</taxon>
    </lineage>
</organism>
<proteinExistence type="predicted"/>
<accession>X1J326</accession>
<dbReference type="EMBL" id="BARU01037493">
    <property type="protein sequence ID" value="GAH88382.1"/>
    <property type="molecule type" value="Genomic_DNA"/>
</dbReference>
<reference evidence="1" key="1">
    <citation type="journal article" date="2014" name="Front. Microbiol.">
        <title>High frequency of phylogenetically diverse reductive dehalogenase-homologous genes in deep subseafloor sedimentary metagenomes.</title>
        <authorList>
            <person name="Kawai M."/>
            <person name="Futagami T."/>
            <person name="Toyoda A."/>
            <person name="Takaki Y."/>
            <person name="Nishi S."/>
            <person name="Hori S."/>
            <person name="Arai W."/>
            <person name="Tsubouchi T."/>
            <person name="Morono Y."/>
            <person name="Uchiyama I."/>
            <person name="Ito T."/>
            <person name="Fujiyama A."/>
            <person name="Inagaki F."/>
            <person name="Takami H."/>
        </authorList>
    </citation>
    <scope>NUCLEOTIDE SEQUENCE</scope>
    <source>
        <strain evidence="1">Expedition CK06-06</strain>
    </source>
</reference>
<protein>
    <submittedName>
        <fullName evidence="1">Uncharacterized protein</fullName>
    </submittedName>
</protein>
<evidence type="ECO:0000313" key="1">
    <source>
        <dbReference type="EMBL" id="GAH88382.1"/>
    </source>
</evidence>
<sequence length="75" mass="8051">MVLSANHISPATGKTITAEISKDGEDFAACNQSVAEVSDGVYKIDLIQAEMNADIITLKFTETDCDQRTVTILTS</sequence>